<keyword evidence="3" id="KW-1185">Reference proteome</keyword>
<dbReference type="InterPro" id="IPR016181">
    <property type="entry name" value="Acyl_CoA_acyltransferase"/>
</dbReference>
<proteinExistence type="predicted"/>
<dbReference type="Proteomes" id="UP001501747">
    <property type="component" value="Unassembled WGS sequence"/>
</dbReference>
<comment type="caution">
    <text evidence="2">The sequence shown here is derived from an EMBL/GenBank/DDBJ whole genome shotgun (WGS) entry which is preliminary data.</text>
</comment>
<protein>
    <submittedName>
        <fullName evidence="2">GNAT family N-acetyltransferase</fullName>
    </submittedName>
</protein>
<organism evidence="2 3">
    <name type="scientific">Allokutzneria multivorans</name>
    <dbReference type="NCBI Taxonomy" id="1142134"/>
    <lineage>
        <taxon>Bacteria</taxon>
        <taxon>Bacillati</taxon>
        <taxon>Actinomycetota</taxon>
        <taxon>Actinomycetes</taxon>
        <taxon>Pseudonocardiales</taxon>
        <taxon>Pseudonocardiaceae</taxon>
        <taxon>Allokutzneria</taxon>
    </lineage>
</organism>
<dbReference type="PROSITE" id="PS51186">
    <property type="entry name" value="GNAT"/>
    <property type="match status" value="1"/>
</dbReference>
<dbReference type="PANTHER" id="PTHR43441:SF10">
    <property type="entry name" value="ACETYLTRANSFERASE"/>
    <property type="match status" value="1"/>
</dbReference>
<dbReference type="InterPro" id="IPR051908">
    <property type="entry name" value="Ribosomal_N-acetyltransferase"/>
</dbReference>
<dbReference type="InterPro" id="IPR000182">
    <property type="entry name" value="GNAT_dom"/>
</dbReference>
<evidence type="ECO:0000259" key="1">
    <source>
        <dbReference type="PROSITE" id="PS51186"/>
    </source>
</evidence>
<reference evidence="3" key="1">
    <citation type="journal article" date="2019" name="Int. J. Syst. Evol. Microbiol.">
        <title>The Global Catalogue of Microorganisms (GCM) 10K type strain sequencing project: providing services to taxonomists for standard genome sequencing and annotation.</title>
        <authorList>
            <consortium name="The Broad Institute Genomics Platform"/>
            <consortium name="The Broad Institute Genome Sequencing Center for Infectious Disease"/>
            <person name="Wu L."/>
            <person name="Ma J."/>
        </authorList>
    </citation>
    <scope>NUCLEOTIDE SEQUENCE [LARGE SCALE GENOMIC DNA]</scope>
    <source>
        <strain evidence="3">JCM 17342</strain>
    </source>
</reference>
<dbReference type="Pfam" id="PF13302">
    <property type="entry name" value="Acetyltransf_3"/>
    <property type="match status" value="1"/>
</dbReference>
<evidence type="ECO:0000313" key="3">
    <source>
        <dbReference type="Proteomes" id="UP001501747"/>
    </source>
</evidence>
<name>A0ABP7SRM5_9PSEU</name>
<dbReference type="RefSeq" id="WP_344877387.1">
    <property type="nucleotide sequence ID" value="NZ_BAABAL010000016.1"/>
</dbReference>
<feature type="domain" description="N-acetyltransferase" evidence="1">
    <location>
        <begin position="39"/>
        <end position="188"/>
    </location>
</feature>
<evidence type="ECO:0000313" key="2">
    <source>
        <dbReference type="EMBL" id="GAA4015025.1"/>
    </source>
</evidence>
<dbReference type="SUPFAM" id="SSF55729">
    <property type="entry name" value="Acyl-CoA N-acyltransferases (Nat)"/>
    <property type="match status" value="1"/>
</dbReference>
<dbReference type="CDD" id="cd04301">
    <property type="entry name" value="NAT_SF"/>
    <property type="match status" value="1"/>
</dbReference>
<dbReference type="PANTHER" id="PTHR43441">
    <property type="entry name" value="RIBOSOMAL-PROTEIN-SERINE ACETYLTRANSFERASE"/>
    <property type="match status" value="1"/>
</dbReference>
<dbReference type="Gene3D" id="3.40.630.30">
    <property type="match status" value="1"/>
</dbReference>
<gene>
    <name evidence="2" type="ORF">GCM10022247_42420</name>
</gene>
<sequence>MPLLVVPVREPGSLAQSPQPVITSAELELRPWCAEDAPALLVAFADPDIQQWHRLSLESTAEAEQWAASWARRWAAEEAFSWAITVGGQVLGQVGLRGVDLAEGEAELSYWLLPAARGRGVATRAAGVLEEWAFDVVGLHRLELGHAVGNTASCAVARRLGFSFEGTRKSAYLQPDGRHDAHMHAKIKPAS</sequence>
<dbReference type="EMBL" id="BAABAL010000016">
    <property type="protein sequence ID" value="GAA4015025.1"/>
    <property type="molecule type" value="Genomic_DNA"/>
</dbReference>
<accession>A0ABP7SRM5</accession>